<reference evidence="2" key="1">
    <citation type="submission" date="2017-04" db="EMBL/GenBank/DDBJ databases">
        <authorList>
            <person name="Abille Z."/>
            <person name="Afsharjavan R."/>
            <person name="Alms C.E."/>
            <person name="Anil A."/>
            <person name="Azuma E.A."/>
            <person name="Boateng D."/>
            <person name="Bowden K.V."/>
            <person name="Bui Q."/>
            <person name="Callaghan K.D."/>
            <person name="Canova P.N."/>
            <person name="Carter A.-G.V."/>
            <person name="Carty B."/>
            <person name="Choudhary A."/>
            <person name="Chugh K."/>
            <person name="Clark C.B."/>
            <person name="Clark J."/>
            <person name="Cortez R."/>
            <person name="Dalwadi R.M."/>
            <person name="Daou G."/>
            <person name="Das M."/>
            <person name="Dasari S."/>
            <person name="Davis E.H."/>
            <person name="Defreitas N."/>
            <person name="Demirji J."/>
            <person name="Endres C."/>
            <person name="Fakhar S."/>
            <person name="Feeley N."/>
            <person name="Flores D.C."/>
            <person name="Fowler A.R."/>
            <person name="George T."/>
            <person name="Greis H.L."/>
            <person name="Groleau D.L."/>
            <person name="Gulati J.K."/>
            <person name="Guzman W."/>
            <person name="Hallworth A.N."/>
            <person name="Hariri A."/>
            <person name="Haya V.N."/>
            <person name="Hoffman A.K."/>
            <person name="Horne B."/>
            <person name="Howard T."/>
            <person name="Iglesia A.J."/>
            <person name="Ijezie O.D."/>
            <person name="Incognito N.A."/>
            <person name="Inen J.A."/>
            <person name="Jaiswal A."/>
            <person name="Jezek R.A."/>
            <person name="Kawa A.C."/>
            <person name="Khan F."/>
            <person name="Khin A.C."/>
            <person name="Knapo J."/>
            <person name="Kong A.S."/>
            <person name="Le B.Q."/>
            <person name="Le Q.M."/>
            <person name="Le T.-H.M."/>
            <person name="Lee M."/>
            <person name="Lockwood J.L."/>
            <person name="Loto-Rojas G.S."/>
            <person name="Mantzavinos A."/>
            <person name="Martinez D.R."/>
            <person name="Meadows A.R."/>
            <person name="Mehr S."/>
            <person name="Mellon M.N."/>
            <person name="Memon S."/>
            <person name="Miller B."/>
            <person name="Min S."/>
            <person name="Mitchell L.M."/>
            <person name="Mohamed I.R."/>
            <person name="Mohammed F.O."/>
            <person name="More S."/>
            <person name="Muntaha S."/>
            <person name="Nadeem I."/>
            <person name="Ndjeumen-Njinguet A.S."/>
            <person name="Ng P."/>
            <person name="Ngu V.E."/>
            <person name="Nguyen B.N."/>
            <person name="OHern C.T."/>
            <person name="Oboh U.S."/>
            <person name="Pagano C.W."/>
            <person name="Panakal P.R."/>
            <person name="Park D.A."/>
            <person name="Parsana D."/>
            <person name="Patel P."/>
            <person name="Patel V.S."/>
            <person name="Patwardhan V.M."/>
            <person name="Pawar S.D."/>
            <person name="Payne V.R."/>
            <person name="Petricel I.M."/>
            <person name="Phillips C."/>
            <person name="Puglisi K.M."/>
            <person name="Ramaprasad G."/>
            <person name="Raza A.S."/>
            <person name="Rivera-Oven A.G."/>
            <person name="Robins E."/>
            <person name="Roeun D.C."/>
            <person name="Rostovtseva N."/>
            <person name="Sadat M."/>
            <person name="Seas A."/>
            <person name="So E.J."/>
            <person name="Sogbesan C."/>
            <person name="Strumsky L.A."/>
            <person name="Sun J.L."/>
            <person name="Sutherland H.J."/>
            <person name="Tchakounte I."/>
            <person name="Tewell J.R."/>
            <person name="Thapa D.J."/>
            <person name="Tkach Y."/>
            <person name="Tran C.D."/>
            <person name="Tran V."/>
            <person name="Vithayathil T."/>
            <person name="Vivekanandan A."/>
            <person name="Wang S.R."/>
            <person name="White E."/>
            <person name="Yang A.L."/>
            <person name="Ye D.T."/>
            <person name="Yirenkyi M."/>
            <person name="Zarb J.S."/>
            <person name="Zhang S."/>
            <person name="Zhou M.T."/>
            <person name="Cao A."/>
            <person name="Nguyen K.M."/>
            <person name="Patel K."/>
            <person name="Patel P."/>
            <person name="Pennington E."/>
            <person name="Sendze O."/>
            <person name="Zahangir S."/>
            <person name="Correa-Mendez M."/>
            <person name="Fabian M.F."/>
            <person name="Liu S."/>
            <person name="Jethmalani Y."/>
            <person name="Nunn R."/>
            <person name="Prakash A."/>
            <person name="Louise T."/>
            <person name="Russell D.A."/>
            <person name="Hatfull G.F."/>
            <person name="Erill I."/>
            <person name="Caruso S.M."/>
        </authorList>
    </citation>
    <scope>NUCLEOTIDE SEQUENCE [LARGE SCALE GENOMIC DNA]</scope>
</reference>
<proteinExistence type="predicted"/>
<evidence type="ECO:0000313" key="2">
    <source>
        <dbReference type="Proteomes" id="UP000222741"/>
    </source>
</evidence>
<organism evidence="1 2">
    <name type="scientific">Bacillus phage Flapjack</name>
    <dbReference type="NCBI Taxonomy" id="1983465"/>
    <lineage>
        <taxon>Viruses</taxon>
        <taxon>Duplodnaviria</taxon>
        <taxon>Heunggongvirae</taxon>
        <taxon>Uroviricota</taxon>
        <taxon>Caudoviricetes</taxon>
        <taxon>Herelleviridae</taxon>
        <taxon>Bastillevirinae</taxon>
        <taxon>Bequatrovirus</taxon>
        <taxon>Bequatrovirus spock</taxon>
    </lineage>
</organism>
<protein>
    <submittedName>
        <fullName evidence="1">Uncharacterized protein</fullName>
    </submittedName>
</protein>
<dbReference type="Proteomes" id="UP000222741">
    <property type="component" value="Segment"/>
</dbReference>
<evidence type="ECO:0000313" key="1">
    <source>
        <dbReference type="EMBL" id="ARQ95194.1"/>
    </source>
</evidence>
<accession>A0A1X9SGJ6</accession>
<dbReference type="EMBL" id="KY888882">
    <property type="protein sequence ID" value="ARQ95194.1"/>
    <property type="molecule type" value="Genomic_DNA"/>
</dbReference>
<gene>
    <name evidence="1" type="ORF">FLAPJACK_281</name>
</gene>
<name>A0A1X9SGJ6_9CAUD</name>
<sequence>MNKFLRAMELIEQANKLLTESVMEKEITYEDWEQIHANSKKSLDACISTYNKGAVK</sequence>